<dbReference type="RefSeq" id="WP_320499360.1">
    <property type="nucleotide sequence ID" value="NZ_JAXCLX010000001.1"/>
</dbReference>
<keyword evidence="3" id="KW-1185">Reference proteome</keyword>
<accession>A0ABU5DWN5</accession>
<dbReference type="Gene3D" id="3.20.20.70">
    <property type="entry name" value="Aldolase class I"/>
    <property type="match status" value="1"/>
</dbReference>
<dbReference type="InterPro" id="IPR001155">
    <property type="entry name" value="OxRdtase_FMN_N"/>
</dbReference>
<evidence type="ECO:0000259" key="1">
    <source>
        <dbReference type="Pfam" id="PF00724"/>
    </source>
</evidence>
<feature type="domain" description="NADH:flavin oxidoreductase/NADH oxidase N-terminal" evidence="1">
    <location>
        <begin position="2"/>
        <end position="332"/>
    </location>
</feature>
<dbReference type="InterPro" id="IPR045247">
    <property type="entry name" value="Oye-like"/>
</dbReference>
<evidence type="ECO:0000313" key="3">
    <source>
        <dbReference type="Proteomes" id="UP001271769"/>
    </source>
</evidence>
<dbReference type="EMBL" id="JAXCLX010000001">
    <property type="protein sequence ID" value="MDY0870991.1"/>
    <property type="molecule type" value="Genomic_DNA"/>
</dbReference>
<gene>
    <name evidence="2" type="ORF">SMD31_03620</name>
</gene>
<dbReference type="Proteomes" id="UP001271769">
    <property type="component" value="Unassembled WGS sequence"/>
</dbReference>
<evidence type="ECO:0000313" key="2">
    <source>
        <dbReference type="EMBL" id="MDY0870991.1"/>
    </source>
</evidence>
<protein>
    <submittedName>
        <fullName evidence="2">Alkene reductase</fullName>
    </submittedName>
</protein>
<dbReference type="Pfam" id="PF00724">
    <property type="entry name" value="Oxidored_FMN"/>
    <property type="match status" value="1"/>
</dbReference>
<reference evidence="2 3" key="1">
    <citation type="journal article" date="2013" name="Antonie Van Leeuwenhoek">
        <title>Dongia rigui sp. nov., isolated from freshwater of a large wetland in Korea.</title>
        <authorList>
            <person name="Baik K.S."/>
            <person name="Hwang Y.M."/>
            <person name="Choi J.S."/>
            <person name="Kwon J."/>
            <person name="Seong C.N."/>
        </authorList>
    </citation>
    <scope>NUCLEOTIDE SEQUENCE [LARGE SCALE GENOMIC DNA]</scope>
    <source>
        <strain evidence="2 3">04SU4-P</strain>
    </source>
</reference>
<dbReference type="PANTHER" id="PTHR22893">
    <property type="entry name" value="NADH OXIDOREDUCTASE-RELATED"/>
    <property type="match status" value="1"/>
</dbReference>
<name>A0ABU5DWN5_9PROT</name>
<dbReference type="PANTHER" id="PTHR22893:SF98">
    <property type="entry name" value="OXIDOREDUCTASE"/>
    <property type="match status" value="1"/>
</dbReference>
<sequence>MSLFDTFDLGALRTSNRIVMAPMTRNRSPGGVAAPMNATYYAQRASAGLIITESSQISPQGVSYFDTPGIHEPRQVAAWRLVTERVHAAGGRIFLQLCHAGRISHPSLLPEGTLPVAPSAITPAGQAYTAEGLQPFVQPRALSVAEIARIVDQFAAATANAKAADFDGVEIHAACGYLIDQFLRDGSNQRSDSYGGPIANRVRFLLKVVEAAAGAWAPNRVGVRLSPWLDFNDMRDSNPAVTFTHAASELGRFDLAYLHLVEPLDAAARGGAAVVAPQIRRVFGRPLILNTGYDQASATRAIDSGAADLIAFGTAFIANPDLPDRLRRRLPLQEADRKTFYGGGARGYTDYPAYSEPERQAID</sequence>
<organism evidence="2 3">
    <name type="scientific">Dongia rigui</name>
    <dbReference type="NCBI Taxonomy" id="940149"/>
    <lineage>
        <taxon>Bacteria</taxon>
        <taxon>Pseudomonadati</taxon>
        <taxon>Pseudomonadota</taxon>
        <taxon>Alphaproteobacteria</taxon>
        <taxon>Rhodospirillales</taxon>
        <taxon>Dongiaceae</taxon>
        <taxon>Dongia</taxon>
    </lineage>
</organism>
<proteinExistence type="predicted"/>
<dbReference type="SUPFAM" id="SSF51395">
    <property type="entry name" value="FMN-linked oxidoreductases"/>
    <property type="match status" value="1"/>
</dbReference>
<dbReference type="CDD" id="cd02933">
    <property type="entry name" value="OYE_like_FMN"/>
    <property type="match status" value="1"/>
</dbReference>
<comment type="caution">
    <text evidence="2">The sequence shown here is derived from an EMBL/GenBank/DDBJ whole genome shotgun (WGS) entry which is preliminary data.</text>
</comment>
<dbReference type="InterPro" id="IPR013785">
    <property type="entry name" value="Aldolase_TIM"/>
</dbReference>